<dbReference type="PROSITE" id="PS00871">
    <property type="entry name" value="CLPAB_2"/>
    <property type="match status" value="1"/>
</dbReference>
<keyword evidence="9" id="KW-0645">Protease</keyword>
<comment type="similarity">
    <text evidence="6">Belongs to the ClpA/ClpB family.</text>
</comment>
<protein>
    <submittedName>
        <fullName evidence="9">ATP-dependent Clp protease ATP-binding subunit</fullName>
    </submittedName>
</protein>
<dbReference type="GO" id="GO:0034605">
    <property type="term" value="P:cellular response to heat"/>
    <property type="evidence" value="ECO:0007669"/>
    <property type="project" value="TreeGrafter"/>
</dbReference>
<dbReference type="Gene3D" id="1.10.1780.10">
    <property type="entry name" value="Clp, N-terminal domain"/>
    <property type="match status" value="1"/>
</dbReference>
<keyword evidence="2 6" id="KW-0547">Nucleotide-binding</keyword>
<dbReference type="InterPro" id="IPR003959">
    <property type="entry name" value="ATPase_AAA_core"/>
</dbReference>
<evidence type="ECO:0000256" key="3">
    <source>
        <dbReference type="ARBA" id="ARBA00022840"/>
    </source>
</evidence>
<dbReference type="Proteomes" id="UP000266287">
    <property type="component" value="Unassembled WGS sequence"/>
</dbReference>
<dbReference type="PANTHER" id="PTHR11638:SF18">
    <property type="entry name" value="HEAT SHOCK PROTEIN 104"/>
    <property type="match status" value="1"/>
</dbReference>
<dbReference type="PROSITE" id="PS00870">
    <property type="entry name" value="CLPAB_1"/>
    <property type="match status" value="1"/>
</dbReference>
<name>A0A399FZV3_UNCN2</name>
<dbReference type="SMART" id="SM01086">
    <property type="entry name" value="ClpB_D2-small"/>
    <property type="match status" value="1"/>
</dbReference>
<keyword evidence="3 6" id="KW-0067">ATP-binding</keyword>
<dbReference type="InterPro" id="IPR018368">
    <property type="entry name" value="ClpA/B_CS1"/>
</dbReference>
<evidence type="ECO:0000259" key="7">
    <source>
        <dbReference type="PROSITE" id="PS50151"/>
    </source>
</evidence>
<dbReference type="InterPro" id="IPR050130">
    <property type="entry name" value="ClpA_ClpB"/>
</dbReference>
<dbReference type="Pfam" id="PF10431">
    <property type="entry name" value="ClpB_D2-small"/>
    <property type="match status" value="1"/>
</dbReference>
<dbReference type="Gene3D" id="4.10.860.10">
    <property type="entry name" value="UVR domain"/>
    <property type="match status" value="1"/>
</dbReference>
<dbReference type="SMART" id="SM00382">
    <property type="entry name" value="AAA"/>
    <property type="match status" value="2"/>
</dbReference>
<accession>A0A399FZV3</accession>
<keyword evidence="9" id="KW-0378">Hydrolase</keyword>
<dbReference type="CDD" id="cd19499">
    <property type="entry name" value="RecA-like_ClpB_Hsp104-like"/>
    <property type="match status" value="1"/>
</dbReference>
<dbReference type="FunFam" id="3.40.50.300:FF:000010">
    <property type="entry name" value="Chaperone clpB 1, putative"/>
    <property type="match status" value="1"/>
</dbReference>
<dbReference type="GO" id="GO:0016887">
    <property type="term" value="F:ATP hydrolysis activity"/>
    <property type="evidence" value="ECO:0007669"/>
    <property type="project" value="InterPro"/>
</dbReference>
<evidence type="ECO:0000259" key="8">
    <source>
        <dbReference type="PROSITE" id="PS51903"/>
    </source>
</evidence>
<dbReference type="Pfam" id="PF00004">
    <property type="entry name" value="AAA"/>
    <property type="match status" value="1"/>
</dbReference>
<dbReference type="InterPro" id="IPR001943">
    <property type="entry name" value="UVR_dom"/>
</dbReference>
<evidence type="ECO:0000313" key="9">
    <source>
        <dbReference type="EMBL" id="RII00979.1"/>
    </source>
</evidence>
<proteinExistence type="inferred from homology"/>
<dbReference type="PROSITE" id="PS50151">
    <property type="entry name" value="UVR"/>
    <property type="match status" value="1"/>
</dbReference>
<dbReference type="PANTHER" id="PTHR11638">
    <property type="entry name" value="ATP-DEPENDENT CLP PROTEASE"/>
    <property type="match status" value="1"/>
</dbReference>
<sequence length="807" mass="90083">MFDRFTGRARQVIVLGRQEASKLNHDYIGTEHILLGLLKMGDGLAIDILRSLEIDPASLDKEVRRAIQPGPSTVTMGDIPFTPRAKEVLELAMEEAQSLGHNYIGTEHLLLGLLREKDGIAARVLSEVGTDIDKVRQKMMELLGGAVPTRGKAPSGKKTRTPALDAFGSDLTELAREEKLDPVVGRKDEIERIIQILCRRTKNNPVLLGEAGVGKTAIVEGLAQKIASGNIPEVLMNKRIVAIDLALMVAGTKYRGQFEERIKATMDEIRRSKNVIILIDEVHILVGAGAAEGAIDASNIMKPALARGEMQCIGATTLDEYRKYIEKDSALERRFQTIIVDPPSVAETIEILEGLRSKYEAHHHVKITDRALVTATRLTDRYVSGRFLPDKAIDAIDEAGARAMLSATTTPPNLKKVESKIEAARKEKEAAIRAQEFESAAIFRDRERNLQKTLEATKDRWKEKLKKKEPIVDEAIVTQVVAKITGIPLSQLKESEMEKLLRMEEELHKRVIGQDEALAALTRAVKRSRSGLKDPKRPIGSFVFLGPTGVGKTELARTLAEFLFGNEEAMIRLDMSEYMERFAVSRLVGAPPGYVGYEEGGQLTEKVRRRPYSVILLDEIEKAHPDVFNILLQVMEDGRMTDSLGRTVDFKNTVLIMTSNIGTPKLGKTMGFSSSDDEEGSYEAMKGELLGEMKKMFRPEFLNRVDETIVFRSLTREELEKIVELMLDEVRARLQQEKEVKLTLTKDAKNFLIDKGYDPTFGARPLKRAIQRYVEDPLAEEMLKGNLKKGKAICAKVEKGKLSFNFN</sequence>
<dbReference type="Gene3D" id="1.10.8.60">
    <property type="match status" value="2"/>
</dbReference>
<dbReference type="InterPro" id="IPR003593">
    <property type="entry name" value="AAA+_ATPase"/>
</dbReference>
<dbReference type="Pfam" id="PF17871">
    <property type="entry name" value="AAA_lid_9"/>
    <property type="match status" value="1"/>
</dbReference>
<keyword evidence="4 6" id="KW-0143">Chaperone</keyword>
<dbReference type="Gene3D" id="3.40.50.300">
    <property type="entry name" value="P-loop containing nucleotide triphosphate hydrolases"/>
    <property type="match status" value="2"/>
</dbReference>
<dbReference type="AlphaFoldDB" id="A0A399FZV3"/>
<feature type="domain" description="Clp R" evidence="8">
    <location>
        <begin position="2"/>
        <end position="145"/>
    </location>
</feature>
<dbReference type="InterPro" id="IPR028299">
    <property type="entry name" value="ClpA/B_CS2"/>
</dbReference>
<dbReference type="Pfam" id="PF02861">
    <property type="entry name" value="Clp_N"/>
    <property type="match status" value="1"/>
</dbReference>
<dbReference type="GO" id="GO:0005737">
    <property type="term" value="C:cytoplasm"/>
    <property type="evidence" value="ECO:0007669"/>
    <property type="project" value="TreeGrafter"/>
</dbReference>
<evidence type="ECO:0000256" key="2">
    <source>
        <dbReference type="ARBA" id="ARBA00022741"/>
    </source>
</evidence>
<evidence type="ECO:0000313" key="10">
    <source>
        <dbReference type="Proteomes" id="UP000266287"/>
    </source>
</evidence>
<feature type="domain" description="UVR" evidence="7">
    <location>
        <begin position="418"/>
        <end position="453"/>
    </location>
</feature>
<dbReference type="InterPro" id="IPR019489">
    <property type="entry name" value="Clp_ATPase_C"/>
</dbReference>
<dbReference type="InterPro" id="IPR041546">
    <property type="entry name" value="ClpA/ClpB_AAA_lid"/>
</dbReference>
<gene>
    <name evidence="9" type="ORF">B9J77_00080</name>
</gene>
<dbReference type="GO" id="GO:0008233">
    <property type="term" value="F:peptidase activity"/>
    <property type="evidence" value="ECO:0007669"/>
    <property type="project" value="UniProtKB-KW"/>
</dbReference>
<dbReference type="InterPro" id="IPR004176">
    <property type="entry name" value="Clp_R_N"/>
</dbReference>
<dbReference type="CDD" id="cd00009">
    <property type="entry name" value="AAA"/>
    <property type="match status" value="1"/>
</dbReference>
<dbReference type="GO" id="GO:0006508">
    <property type="term" value="P:proteolysis"/>
    <property type="evidence" value="ECO:0007669"/>
    <property type="project" value="UniProtKB-KW"/>
</dbReference>
<dbReference type="SUPFAM" id="SSF81923">
    <property type="entry name" value="Double Clp-N motif"/>
    <property type="match status" value="1"/>
</dbReference>
<reference evidence="9 10" key="1">
    <citation type="submission" date="2018-08" db="EMBL/GenBank/DDBJ databases">
        <title>Draft genome of candidate division NPL-UPA2 bacterium Unc8 that adapted to ultra-basic serpentinizing groundwater.</title>
        <authorList>
            <person name="Ishii S."/>
            <person name="Suzuki S."/>
            <person name="Nealson K.H."/>
        </authorList>
    </citation>
    <scope>NUCLEOTIDE SEQUENCE [LARGE SCALE GENOMIC DNA]</scope>
    <source>
        <strain evidence="9">Unc8</strain>
    </source>
</reference>
<dbReference type="PRINTS" id="PR00300">
    <property type="entry name" value="CLPPROTEASEA"/>
</dbReference>
<comment type="caution">
    <text evidence="9">The sequence shown here is derived from an EMBL/GenBank/DDBJ whole genome shotgun (WGS) entry which is preliminary data.</text>
</comment>
<dbReference type="PROSITE" id="PS51903">
    <property type="entry name" value="CLP_R"/>
    <property type="match status" value="1"/>
</dbReference>
<keyword evidence="1 5" id="KW-0677">Repeat</keyword>
<dbReference type="InterPro" id="IPR036628">
    <property type="entry name" value="Clp_N_dom_sf"/>
</dbReference>
<dbReference type="InterPro" id="IPR027417">
    <property type="entry name" value="P-loop_NTPase"/>
</dbReference>
<evidence type="ECO:0000256" key="5">
    <source>
        <dbReference type="PROSITE-ProRule" id="PRU01251"/>
    </source>
</evidence>
<dbReference type="InterPro" id="IPR001270">
    <property type="entry name" value="ClpA/B"/>
</dbReference>
<dbReference type="FunFam" id="3.40.50.300:FF:000025">
    <property type="entry name" value="ATP-dependent Clp protease subunit"/>
    <property type="match status" value="1"/>
</dbReference>
<dbReference type="GO" id="GO:0005524">
    <property type="term" value="F:ATP binding"/>
    <property type="evidence" value="ECO:0007669"/>
    <property type="project" value="UniProtKB-KW"/>
</dbReference>
<dbReference type="SUPFAM" id="SSF52540">
    <property type="entry name" value="P-loop containing nucleoside triphosphate hydrolases"/>
    <property type="match status" value="2"/>
</dbReference>
<evidence type="ECO:0000256" key="4">
    <source>
        <dbReference type="ARBA" id="ARBA00023186"/>
    </source>
</evidence>
<dbReference type="EMBL" id="NDHY01000001">
    <property type="protein sequence ID" value="RII00979.1"/>
    <property type="molecule type" value="Genomic_DNA"/>
</dbReference>
<evidence type="ECO:0000256" key="1">
    <source>
        <dbReference type="ARBA" id="ARBA00022737"/>
    </source>
</evidence>
<dbReference type="Pfam" id="PF07724">
    <property type="entry name" value="AAA_2"/>
    <property type="match status" value="1"/>
</dbReference>
<organism evidence="9 10">
    <name type="scientific">candidate division NPL-UPA2 bacterium Unc8</name>
    <dbReference type="NCBI Taxonomy" id="1980939"/>
    <lineage>
        <taxon>Bacteria</taxon>
    </lineage>
</organism>
<dbReference type="FunFam" id="1.10.8.60:FF:000017">
    <property type="entry name" value="ATP-dependent chaperone ClpB"/>
    <property type="match status" value="1"/>
</dbReference>
<evidence type="ECO:0000256" key="6">
    <source>
        <dbReference type="RuleBase" id="RU004432"/>
    </source>
</evidence>